<evidence type="ECO:0000313" key="2">
    <source>
        <dbReference type="EMBL" id="GJS77676.1"/>
    </source>
</evidence>
<evidence type="ECO:0008006" key="4">
    <source>
        <dbReference type="Google" id="ProtNLM"/>
    </source>
</evidence>
<dbReference type="Proteomes" id="UP001151760">
    <property type="component" value="Unassembled WGS sequence"/>
</dbReference>
<accession>A0ABQ4YJQ4</accession>
<name>A0ABQ4YJQ4_9ASTR</name>
<comment type="caution">
    <text evidence="2">The sequence shown here is derived from an EMBL/GenBank/DDBJ whole genome shotgun (WGS) entry which is preliminary data.</text>
</comment>
<feature type="region of interest" description="Disordered" evidence="1">
    <location>
        <begin position="78"/>
        <end position="107"/>
    </location>
</feature>
<keyword evidence="3" id="KW-1185">Reference proteome</keyword>
<dbReference type="EMBL" id="BQNB010010466">
    <property type="protein sequence ID" value="GJS77676.1"/>
    <property type="molecule type" value="Genomic_DNA"/>
</dbReference>
<reference evidence="2" key="2">
    <citation type="submission" date="2022-01" db="EMBL/GenBank/DDBJ databases">
        <authorList>
            <person name="Yamashiro T."/>
            <person name="Shiraishi A."/>
            <person name="Satake H."/>
            <person name="Nakayama K."/>
        </authorList>
    </citation>
    <scope>NUCLEOTIDE SEQUENCE</scope>
</reference>
<sequence>MSMCSGECGTGGGSGREEEEEGCGGWWLRWWVAAVVVRARVRCVVGDGECGGCGYVVPGTTERGCGYFMWMDASPGPSTTQSYSPGTSSRPSHSPGTSSRPSHSPRYAQNLGMAECSNCKFLAERIKTLEARISVLEGQLEMARHPENHTLESAGILHEIYQGMRNLNME</sequence>
<evidence type="ECO:0000313" key="3">
    <source>
        <dbReference type="Proteomes" id="UP001151760"/>
    </source>
</evidence>
<feature type="compositionally biased region" description="Low complexity" evidence="1">
    <location>
        <begin position="84"/>
        <end position="105"/>
    </location>
</feature>
<reference evidence="2" key="1">
    <citation type="journal article" date="2022" name="Int. J. Mol. Sci.">
        <title>Draft Genome of Tanacetum Coccineum: Genomic Comparison of Closely Related Tanacetum-Family Plants.</title>
        <authorList>
            <person name="Yamashiro T."/>
            <person name="Shiraishi A."/>
            <person name="Nakayama K."/>
            <person name="Satake H."/>
        </authorList>
    </citation>
    <scope>NUCLEOTIDE SEQUENCE</scope>
</reference>
<organism evidence="2 3">
    <name type="scientific">Tanacetum coccineum</name>
    <dbReference type="NCBI Taxonomy" id="301880"/>
    <lineage>
        <taxon>Eukaryota</taxon>
        <taxon>Viridiplantae</taxon>
        <taxon>Streptophyta</taxon>
        <taxon>Embryophyta</taxon>
        <taxon>Tracheophyta</taxon>
        <taxon>Spermatophyta</taxon>
        <taxon>Magnoliopsida</taxon>
        <taxon>eudicotyledons</taxon>
        <taxon>Gunneridae</taxon>
        <taxon>Pentapetalae</taxon>
        <taxon>asterids</taxon>
        <taxon>campanulids</taxon>
        <taxon>Asterales</taxon>
        <taxon>Asteraceae</taxon>
        <taxon>Asteroideae</taxon>
        <taxon>Anthemideae</taxon>
        <taxon>Anthemidinae</taxon>
        <taxon>Tanacetum</taxon>
    </lineage>
</organism>
<evidence type="ECO:0000256" key="1">
    <source>
        <dbReference type="SAM" id="MobiDB-lite"/>
    </source>
</evidence>
<protein>
    <recommendedName>
        <fullName evidence="4">Zinc finger GRF-type domain-containing protein</fullName>
    </recommendedName>
</protein>
<gene>
    <name evidence="2" type="ORF">Tco_0727557</name>
</gene>
<proteinExistence type="predicted"/>